<evidence type="ECO:0000313" key="2">
    <source>
        <dbReference type="Proteomes" id="UP000823388"/>
    </source>
</evidence>
<keyword evidence="2" id="KW-1185">Reference proteome</keyword>
<protein>
    <submittedName>
        <fullName evidence="1">Uncharacterized protein</fullName>
    </submittedName>
</protein>
<dbReference type="AlphaFoldDB" id="A0A8T0MUK7"/>
<dbReference type="Proteomes" id="UP000823388">
    <property type="component" value="Chromosome 9N"/>
</dbReference>
<reference evidence="1" key="1">
    <citation type="submission" date="2020-05" db="EMBL/GenBank/DDBJ databases">
        <title>WGS assembly of Panicum virgatum.</title>
        <authorList>
            <person name="Lovell J.T."/>
            <person name="Jenkins J."/>
            <person name="Shu S."/>
            <person name="Juenger T.E."/>
            <person name="Schmutz J."/>
        </authorList>
    </citation>
    <scope>NUCLEOTIDE SEQUENCE</scope>
    <source>
        <strain evidence="1">AP13</strain>
    </source>
</reference>
<accession>A0A8T0MUK7</accession>
<dbReference type="EMBL" id="CM029054">
    <property type="protein sequence ID" value="KAG2540715.1"/>
    <property type="molecule type" value="Genomic_DNA"/>
</dbReference>
<gene>
    <name evidence="1" type="ORF">PVAP13_9NG567114</name>
</gene>
<proteinExistence type="predicted"/>
<sequence length="57" mass="6505">MVLPGTALGVQNWLHITFASDPAKLKQGKVEMLDITLMHRKAWCSWMCCNIHYSTDI</sequence>
<comment type="caution">
    <text evidence="1">The sequence shown here is derived from an EMBL/GenBank/DDBJ whole genome shotgun (WGS) entry which is preliminary data.</text>
</comment>
<name>A0A8T0MUK7_PANVG</name>
<evidence type="ECO:0000313" key="1">
    <source>
        <dbReference type="EMBL" id="KAG2540715.1"/>
    </source>
</evidence>
<organism evidence="1 2">
    <name type="scientific">Panicum virgatum</name>
    <name type="common">Blackwell switchgrass</name>
    <dbReference type="NCBI Taxonomy" id="38727"/>
    <lineage>
        <taxon>Eukaryota</taxon>
        <taxon>Viridiplantae</taxon>
        <taxon>Streptophyta</taxon>
        <taxon>Embryophyta</taxon>
        <taxon>Tracheophyta</taxon>
        <taxon>Spermatophyta</taxon>
        <taxon>Magnoliopsida</taxon>
        <taxon>Liliopsida</taxon>
        <taxon>Poales</taxon>
        <taxon>Poaceae</taxon>
        <taxon>PACMAD clade</taxon>
        <taxon>Panicoideae</taxon>
        <taxon>Panicodae</taxon>
        <taxon>Paniceae</taxon>
        <taxon>Panicinae</taxon>
        <taxon>Panicum</taxon>
        <taxon>Panicum sect. Hiantes</taxon>
    </lineage>
</organism>